<dbReference type="Proteomes" id="UP000694380">
    <property type="component" value="Chromosome 4"/>
</dbReference>
<sequence length="211" mass="24098">KTLVKRERDTGLYPREVMAELLGAQSLIEEFFHEAMEEVRKASILTLCPGYCMLRIIEKGLRKELPENSHQLASGKLCISLTRLLDLQNVIISEYRSKEELIQVTVALFPMYLEEGERYVDGGMTNVQPGLDSDTVITVSPYTGEVDICPRDCPAYFNCISFFQSTFQLSVENLRRFSYSIFPPSPPVSSLRHCFSPQQCFLMKAEMFTNK</sequence>
<dbReference type="PANTHER" id="PTHR12406:SF23">
    <property type="entry name" value="OMEGA-HYDROXYCERAMIDE TRANSACYLASE"/>
    <property type="match status" value="1"/>
</dbReference>
<dbReference type="SUPFAM" id="SSF52151">
    <property type="entry name" value="FabD/lysophospholipase-like"/>
    <property type="match status" value="1"/>
</dbReference>
<reference evidence="1" key="2">
    <citation type="submission" date="2025-08" db="UniProtKB">
        <authorList>
            <consortium name="Ensembl"/>
        </authorList>
    </citation>
    <scope>IDENTIFICATION</scope>
</reference>
<dbReference type="GO" id="GO:0005737">
    <property type="term" value="C:cytoplasm"/>
    <property type="evidence" value="ECO:0007669"/>
    <property type="project" value="TreeGrafter"/>
</dbReference>
<dbReference type="InterPro" id="IPR016035">
    <property type="entry name" value="Acyl_Trfase/lysoPLipase"/>
</dbReference>
<evidence type="ECO:0000313" key="1">
    <source>
        <dbReference type="Ensembl" id="ENSCPBP00000036441.1"/>
    </source>
</evidence>
<accession>A0A8C3PEC3</accession>
<evidence type="ECO:0008006" key="3">
    <source>
        <dbReference type="Google" id="ProtNLM"/>
    </source>
</evidence>
<organism evidence="1 2">
    <name type="scientific">Chrysemys picta bellii</name>
    <name type="common">Western painted turtle</name>
    <name type="synonym">Emys bellii</name>
    <dbReference type="NCBI Taxonomy" id="8478"/>
    <lineage>
        <taxon>Eukaryota</taxon>
        <taxon>Metazoa</taxon>
        <taxon>Chordata</taxon>
        <taxon>Craniata</taxon>
        <taxon>Vertebrata</taxon>
        <taxon>Euteleostomi</taxon>
        <taxon>Archelosauria</taxon>
        <taxon>Testudinata</taxon>
        <taxon>Testudines</taxon>
        <taxon>Cryptodira</taxon>
        <taxon>Durocryptodira</taxon>
        <taxon>Testudinoidea</taxon>
        <taxon>Emydidae</taxon>
        <taxon>Chrysemys</taxon>
    </lineage>
</organism>
<protein>
    <recommendedName>
        <fullName evidence="3">Adipose triglyceride lipase</fullName>
    </recommendedName>
</protein>
<reference evidence="1" key="1">
    <citation type="journal article" date="2015" name="Genome Biol. Evol.">
        <title>Physical Mapping and Refinement of the Painted Turtle Genome (Chrysemys picta) Inform Amniote Genome Evolution and Challenge Turtle-Bird Chromosomal Conservation.</title>
        <authorList>
            <person name="Badenhorst D."/>
            <person name="Hillier L.W."/>
            <person name="Literman R."/>
            <person name="Montiel E.E."/>
            <person name="Radhakrishnan S."/>
            <person name="Shen Y."/>
            <person name="Minx P."/>
            <person name="Janes D.E."/>
            <person name="Warren W.C."/>
            <person name="Edwards S.V."/>
            <person name="Valenzuela N."/>
        </authorList>
    </citation>
    <scope>NUCLEOTIDE SEQUENCE [LARGE SCALE GENOMIC DNA]</scope>
</reference>
<dbReference type="InterPro" id="IPR033562">
    <property type="entry name" value="PLPL"/>
</dbReference>
<dbReference type="PANTHER" id="PTHR12406">
    <property type="entry name" value="CALCIUM-INDEPENDENT PHOSPHOLIPASE A2 IPLA2 -RELATED"/>
    <property type="match status" value="1"/>
</dbReference>
<keyword evidence="2" id="KW-1185">Reference proteome</keyword>
<dbReference type="AlphaFoldDB" id="A0A8C3PEC3"/>
<reference evidence="1" key="3">
    <citation type="submission" date="2025-09" db="UniProtKB">
        <authorList>
            <consortium name="Ensembl"/>
        </authorList>
    </citation>
    <scope>IDENTIFICATION</scope>
</reference>
<evidence type="ECO:0000313" key="2">
    <source>
        <dbReference type="Proteomes" id="UP000694380"/>
    </source>
</evidence>
<name>A0A8C3PEC3_CHRPI</name>
<dbReference type="GO" id="GO:0004806">
    <property type="term" value="F:triacylglycerol lipase activity"/>
    <property type="evidence" value="ECO:0007669"/>
    <property type="project" value="TreeGrafter"/>
</dbReference>
<dbReference type="GO" id="GO:0055088">
    <property type="term" value="P:lipid homeostasis"/>
    <property type="evidence" value="ECO:0007669"/>
    <property type="project" value="TreeGrafter"/>
</dbReference>
<dbReference type="GeneTree" id="ENSGT00940000155662"/>
<dbReference type="GO" id="GO:0019433">
    <property type="term" value="P:triglyceride catabolic process"/>
    <property type="evidence" value="ECO:0007669"/>
    <property type="project" value="TreeGrafter"/>
</dbReference>
<dbReference type="Ensembl" id="ENSCPBT00000042738.1">
    <property type="protein sequence ID" value="ENSCPBP00000036441.1"/>
    <property type="gene ID" value="ENSCPBG00000025307.1"/>
</dbReference>
<proteinExistence type="predicted"/>
<dbReference type="GO" id="GO:0005811">
    <property type="term" value="C:lipid droplet"/>
    <property type="evidence" value="ECO:0007669"/>
    <property type="project" value="TreeGrafter"/>
</dbReference>
<dbReference type="GO" id="GO:0016020">
    <property type="term" value="C:membrane"/>
    <property type="evidence" value="ECO:0007669"/>
    <property type="project" value="TreeGrafter"/>
</dbReference>